<keyword evidence="3" id="KW-1185">Reference proteome</keyword>
<organism evidence="2 3">
    <name type="scientific">Patagioenas fasciata monilis</name>
    <dbReference type="NCBI Taxonomy" id="372326"/>
    <lineage>
        <taxon>Eukaryota</taxon>
        <taxon>Metazoa</taxon>
        <taxon>Chordata</taxon>
        <taxon>Craniata</taxon>
        <taxon>Vertebrata</taxon>
        <taxon>Euteleostomi</taxon>
        <taxon>Archelosauria</taxon>
        <taxon>Archosauria</taxon>
        <taxon>Dinosauria</taxon>
        <taxon>Saurischia</taxon>
        <taxon>Theropoda</taxon>
        <taxon>Coelurosauria</taxon>
        <taxon>Aves</taxon>
        <taxon>Neognathae</taxon>
        <taxon>Neoaves</taxon>
        <taxon>Columbimorphae</taxon>
        <taxon>Columbiformes</taxon>
        <taxon>Columbidae</taxon>
        <taxon>Patagioenas</taxon>
    </lineage>
</organism>
<proteinExistence type="predicted"/>
<gene>
    <name evidence="2" type="ORF">AV530_010388</name>
</gene>
<feature type="compositionally biased region" description="Acidic residues" evidence="1">
    <location>
        <begin position="10"/>
        <end position="19"/>
    </location>
</feature>
<reference evidence="2 3" key="1">
    <citation type="submission" date="2016-02" db="EMBL/GenBank/DDBJ databases">
        <title>Band-tailed pigeon sequencing and assembly.</title>
        <authorList>
            <person name="Soares A.E."/>
            <person name="Novak B.J."/>
            <person name="Rice E.S."/>
            <person name="O'Connell B."/>
            <person name="Chang D."/>
            <person name="Weber S."/>
            <person name="Shapiro B."/>
        </authorList>
    </citation>
    <scope>NUCLEOTIDE SEQUENCE [LARGE SCALE GENOMIC DNA]</scope>
    <source>
        <strain evidence="2">BTP2013</strain>
        <tissue evidence="2">Blood</tissue>
    </source>
</reference>
<accession>A0A1V4KER6</accession>
<dbReference type="Proteomes" id="UP000190648">
    <property type="component" value="Unassembled WGS sequence"/>
</dbReference>
<comment type="caution">
    <text evidence="2">The sequence shown here is derived from an EMBL/GenBank/DDBJ whole genome shotgun (WGS) entry which is preliminary data.</text>
</comment>
<feature type="region of interest" description="Disordered" evidence="1">
    <location>
        <begin position="1"/>
        <end position="45"/>
    </location>
</feature>
<evidence type="ECO:0000313" key="3">
    <source>
        <dbReference type="Proteomes" id="UP000190648"/>
    </source>
</evidence>
<protein>
    <submittedName>
        <fullName evidence="2">Uncharacterized protein</fullName>
    </submittedName>
</protein>
<evidence type="ECO:0000256" key="1">
    <source>
        <dbReference type="SAM" id="MobiDB-lite"/>
    </source>
</evidence>
<sequence length="101" mass="11500">MKGPSLETQMVEDEIETTSEELPPHLREEPPEDVSKDHPQQQAGGLSHKLLQITAWLNCTLQRRNPQAQQSSSKDDDTQGYHMSWAISFCTDFLDLYKALT</sequence>
<feature type="compositionally biased region" description="Basic and acidic residues" evidence="1">
    <location>
        <begin position="22"/>
        <end position="39"/>
    </location>
</feature>
<dbReference type="EMBL" id="LSYS01003385">
    <property type="protein sequence ID" value="OPJ82932.1"/>
    <property type="molecule type" value="Genomic_DNA"/>
</dbReference>
<dbReference type="AlphaFoldDB" id="A0A1V4KER6"/>
<name>A0A1V4KER6_PATFA</name>
<evidence type="ECO:0000313" key="2">
    <source>
        <dbReference type="EMBL" id="OPJ82932.1"/>
    </source>
</evidence>